<keyword evidence="2" id="KW-1185">Reference proteome</keyword>
<evidence type="ECO:0000313" key="1">
    <source>
        <dbReference type="EMBL" id="MTB73340.1"/>
    </source>
</evidence>
<dbReference type="Proteomes" id="UP000431092">
    <property type="component" value="Unassembled WGS sequence"/>
</dbReference>
<protein>
    <submittedName>
        <fullName evidence="1">Uncharacterized protein</fullName>
    </submittedName>
</protein>
<dbReference type="NCBIfam" id="NF040618">
    <property type="entry name" value="PPA1309_fam"/>
    <property type="match status" value="1"/>
</dbReference>
<dbReference type="RefSeq" id="WP_154594601.1">
    <property type="nucleotide sequence ID" value="NZ_CP171001.1"/>
</dbReference>
<dbReference type="AlphaFoldDB" id="A0A6I3ITR1"/>
<dbReference type="EMBL" id="WLVL01000057">
    <property type="protein sequence ID" value="MTB73340.1"/>
    <property type="molecule type" value="Genomic_DNA"/>
</dbReference>
<dbReference type="InterPro" id="IPR047681">
    <property type="entry name" value="PPA1309-like"/>
</dbReference>
<gene>
    <name evidence="1" type="ORF">GGG17_15510</name>
</gene>
<reference evidence="1 2" key="1">
    <citation type="submission" date="2019-11" db="EMBL/GenBank/DDBJ databases">
        <title>Whole genome sequencing identifies a novel species of the genus Arsenicicoccus isolated from human blood.</title>
        <authorList>
            <person name="Jeong J.H."/>
            <person name="Kweon O.J."/>
            <person name="Kim H.R."/>
            <person name="Kim T.-H."/>
            <person name="Ha S.-M."/>
            <person name="Lee M.-K."/>
        </authorList>
    </citation>
    <scope>NUCLEOTIDE SEQUENCE [LARGE SCALE GENOMIC DNA]</scope>
    <source>
        <strain evidence="1 2">MKL-02</strain>
    </source>
</reference>
<name>A0A6I3ITR1_9MICO</name>
<comment type="caution">
    <text evidence="1">The sequence shown here is derived from an EMBL/GenBank/DDBJ whole genome shotgun (WGS) entry which is preliminary data.</text>
</comment>
<accession>A0A6I3ITR1</accession>
<sequence>MDPVTPTPQLVPTPLITCAVDTEQHVARSGWDQPTRLFALVRTSELLAAEPQLAARLEGEDPDGLTAIEQEELPEGSGLDGLLAGIVWPAEVAGAAISVERIVVPPEAEAGLPDDPEAALEHLAAHPARQDVRLLVAVDRTGEQVTLLRQRAHDSDDAVAMGADIAPGLVEALRATLVEG</sequence>
<organism evidence="1 2">
    <name type="scientific">Arsenicicoccus cauae</name>
    <dbReference type="NCBI Taxonomy" id="2663847"/>
    <lineage>
        <taxon>Bacteria</taxon>
        <taxon>Bacillati</taxon>
        <taxon>Actinomycetota</taxon>
        <taxon>Actinomycetes</taxon>
        <taxon>Micrococcales</taxon>
        <taxon>Intrasporangiaceae</taxon>
        <taxon>Arsenicicoccus</taxon>
    </lineage>
</organism>
<proteinExistence type="predicted"/>
<evidence type="ECO:0000313" key="2">
    <source>
        <dbReference type="Proteomes" id="UP000431092"/>
    </source>
</evidence>